<organism evidence="2 3">
    <name type="scientific">Actinomadura sediminis</name>
    <dbReference type="NCBI Taxonomy" id="1038904"/>
    <lineage>
        <taxon>Bacteria</taxon>
        <taxon>Bacillati</taxon>
        <taxon>Actinomycetota</taxon>
        <taxon>Actinomycetes</taxon>
        <taxon>Streptosporangiales</taxon>
        <taxon>Thermomonosporaceae</taxon>
        <taxon>Actinomadura</taxon>
    </lineage>
</organism>
<dbReference type="EMBL" id="JBHTJA010000002">
    <property type="protein sequence ID" value="MFD0899258.1"/>
    <property type="molecule type" value="Genomic_DNA"/>
</dbReference>
<dbReference type="Gene3D" id="1.20.1250.20">
    <property type="entry name" value="MFS general substrate transporter like domains"/>
    <property type="match status" value="1"/>
</dbReference>
<dbReference type="SUPFAM" id="SSF103473">
    <property type="entry name" value="MFS general substrate transporter"/>
    <property type="match status" value="1"/>
</dbReference>
<dbReference type="Proteomes" id="UP001596972">
    <property type="component" value="Unassembled WGS sequence"/>
</dbReference>
<sequence>MGLSCLGEGVCTALLGLPTAAWGALAVWGCAAFADVVYNPTAVAALVSAAGDEVRGRIMSLWSAVATTSLALSAFTTGALIETLGHRVLLVLLGTLMAAPGAAWLLALRTGALSRQTATE</sequence>
<feature type="transmembrane region" description="Helical" evidence="1">
    <location>
        <begin position="20"/>
        <end position="47"/>
    </location>
</feature>
<evidence type="ECO:0000256" key="1">
    <source>
        <dbReference type="SAM" id="Phobius"/>
    </source>
</evidence>
<accession>A0ABW3EG01</accession>
<evidence type="ECO:0000313" key="2">
    <source>
        <dbReference type="EMBL" id="MFD0899258.1"/>
    </source>
</evidence>
<keyword evidence="1" id="KW-0812">Transmembrane</keyword>
<keyword evidence="3" id="KW-1185">Reference proteome</keyword>
<name>A0ABW3EG01_9ACTN</name>
<reference evidence="3" key="1">
    <citation type="journal article" date="2019" name="Int. J. Syst. Evol. Microbiol.">
        <title>The Global Catalogue of Microorganisms (GCM) 10K type strain sequencing project: providing services to taxonomists for standard genome sequencing and annotation.</title>
        <authorList>
            <consortium name="The Broad Institute Genomics Platform"/>
            <consortium name="The Broad Institute Genome Sequencing Center for Infectious Disease"/>
            <person name="Wu L."/>
            <person name="Ma J."/>
        </authorList>
    </citation>
    <scope>NUCLEOTIDE SEQUENCE [LARGE SCALE GENOMIC DNA]</scope>
    <source>
        <strain evidence="3">JCM 31202</strain>
    </source>
</reference>
<evidence type="ECO:0000313" key="3">
    <source>
        <dbReference type="Proteomes" id="UP001596972"/>
    </source>
</evidence>
<feature type="transmembrane region" description="Helical" evidence="1">
    <location>
        <begin position="87"/>
        <end position="107"/>
    </location>
</feature>
<comment type="caution">
    <text evidence="2">The sequence shown here is derived from an EMBL/GenBank/DDBJ whole genome shotgun (WGS) entry which is preliminary data.</text>
</comment>
<keyword evidence="1" id="KW-1133">Transmembrane helix</keyword>
<evidence type="ECO:0008006" key="4">
    <source>
        <dbReference type="Google" id="ProtNLM"/>
    </source>
</evidence>
<feature type="transmembrane region" description="Helical" evidence="1">
    <location>
        <begin position="59"/>
        <end position="81"/>
    </location>
</feature>
<gene>
    <name evidence="2" type="ORF">ACFQ11_02540</name>
</gene>
<protein>
    <recommendedName>
        <fullName evidence="4">MFS transporter</fullName>
    </recommendedName>
</protein>
<keyword evidence="1" id="KW-0472">Membrane</keyword>
<dbReference type="InterPro" id="IPR036259">
    <property type="entry name" value="MFS_trans_sf"/>
</dbReference>
<proteinExistence type="predicted"/>
<dbReference type="RefSeq" id="WP_378296080.1">
    <property type="nucleotide sequence ID" value="NZ_JBHTJA010000002.1"/>
</dbReference>